<evidence type="ECO:0000313" key="8">
    <source>
        <dbReference type="Proteomes" id="UP000632740"/>
    </source>
</evidence>
<accession>A0A919P2S8</accession>
<keyword evidence="4 5" id="KW-0472">Membrane</keyword>
<feature type="transmembrane region" description="Helical" evidence="5">
    <location>
        <begin position="368"/>
        <end position="387"/>
    </location>
</feature>
<comment type="subcellular location">
    <subcellularLocation>
        <location evidence="1">Membrane</location>
        <topology evidence="1">Multi-pass membrane protein</topology>
    </subcellularLocation>
</comment>
<evidence type="ECO:0000256" key="5">
    <source>
        <dbReference type="SAM" id="Phobius"/>
    </source>
</evidence>
<evidence type="ECO:0000256" key="1">
    <source>
        <dbReference type="ARBA" id="ARBA00004141"/>
    </source>
</evidence>
<dbReference type="Proteomes" id="UP000632740">
    <property type="component" value="Unassembled WGS sequence"/>
</dbReference>
<keyword evidence="8" id="KW-1185">Reference proteome</keyword>
<evidence type="ECO:0000256" key="2">
    <source>
        <dbReference type="ARBA" id="ARBA00022692"/>
    </source>
</evidence>
<gene>
    <name evidence="7" type="ORF">Cch01nite_30850</name>
</gene>
<keyword evidence="2 5" id="KW-0812">Transmembrane</keyword>
<feature type="transmembrane region" description="Helical" evidence="5">
    <location>
        <begin position="276"/>
        <end position="296"/>
    </location>
</feature>
<feature type="domain" description="Integral membrane bound transporter" evidence="6">
    <location>
        <begin position="287"/>
        <end position="411"/>
    </location>
</feature>
<feature type="transmembrane region" description="Helical" evidence="5">
    <location>
        <begin position="110"/>
        <end position="129"/>
    </location>
</feature>
<dbReference type="EMBL" id="BONK01000011">
    <property type="protein sequence ID" value="GIG22361.1"/>
    <property type="molecule type" value="Genomic_DNA"/>
</dbReference>
<dbReference type="RefSeq" id="WP_203756988.1">
    <property type="nucleotide sequence ID" value="NZ_BONK01000011.1"/>
</dbReference>
<evidence type="ECO:0000259" key="6">
    <source>
        <dbReference type="Pfam" id="PF13515"/>
    </source>
</evidence>
<feature type="transmembrane region" description="Helical" evidence="5">
    <location>
        <begin position="160"/>
        <end position="181"/>
    </location>
</feature>
<feature type="transmembrane region" description="Helical" evidence="5">
    <location>
        <begin position="41"/>
        <end position="71"/>
    </location>
</feature>
<comment type="caution">
    <text evidence="7">The sequence shown here is derived from an EMBL/GenBank/DDBJ whole genome shotgun (WGS) entry which is preliminary data.</text>
</comment>
<name>A0A919P2S8_9CELL</name>
<keyword evidence="3 5" id="KW-1133">Transmembrane helix</keyword>
<feature type="transmembrane region" description="Helical" evidence="5">
    <location>
        <begin position="335"/>
        <end position="356"/>
    </location>
</feature>
<organism evidence="7 8">
    <name type="scientific">Cellulomonas chitinilytica</name>
    <dbReference type="NCBI Taxonomy" id="398759"/>
    <lineage>
        <taxon>Bacteria</taxon>
        <taxon>Bacillati</taxon>
        <taxon>Actinomycetota</taxon>
        <taxon>Actinomycetes</taxon>
        <taxon>Micrococcales</taxon>
        <taxon>Cellulomonadaceae</taxon>
        <taxon>Cellulomonas</taxon>
    </lineage>
</organism>
<protein>
    <submittedName>
        <fullName evidence="7">Membrane protein</fullName>
    </submittedName>
</protein>
<feature type="transmembrane region" description="Helical" evidence="5">
    <location>
        <begin position="136"/>
        <end position="154"/>
    </location>
</feature>
<sequence>MTTFAPYATAARDVLDPAHLRTALRTTPADSTLAAAVRCGLAVALALAVCALAGHRDVAGFAALAALVSLYGRWEPYRWRGTLLAVVGAWLVAVVVLSSAVAVLAAPAAVTVLLAAAVATATAVLCGVLRTGAPGATIAVFCVGAGLAGAPTGGDVGRRALAALVGAALAWLVCCAGRVLHPAGPARVALRRAVRAVEQADDTPAAHARALAALGRAREVLGDDASHPRGRVATAALVAELAPLTARLGVPDEPLPGRRSLVTDVRDGARVLDARGLLRLLVAGLVAGGAAHGLGWSHSAWAVMGSTATLQGSSTGHAVVRGAQRAAGTAVGALVAWPLLAAHLDFWAVAALVVALQLVTETIVMRHYGLAMLTITPMALLMTSLGGPAGPTDLTLTRALDTVLGAVVALAALVVLPHRERPRTQ</sequence>
<proteinExistence type="predicted"/>
<evidence type="ECO:0000256" key="3">
    <source>
        <dbReference type="ARBA" id="ARBA00022989"/>
    </source>
</evidence>
<evidence type="ECO:0000256" key="4">
    <source>
        <dbReference type="ARBA" id="ARBA00023136"/>
    </source>
</evidence>
<feature type="transmembrane region" description="Helical" evidence="5">
    <location>
        <begin position="399"/>
        <end position="416"/>
    </location>
</feature>
<dbReference type="GO" id="GO:0016020">
    <property type="term" value="C:membrane"/>
    <property type="evidence" value="ECO:0007669"/>
    <property type="project" value="UniProtKB-SubCell"/>
</dbReference>
<dbReference type="Pfam" id="PF13515">
    <property type="entry name" value="FUSC_2"/>
    <property type="match status" value="1"/>
</dbReference>
<dbReference type="InterPro" id="IPR049453">
    <property type="entry name" value="Memb_transporter_dom"/>
</dbReference>
<feature type="transmembrane region" description="Helical" evidence="5">
    <location>
        <begin position="83"/>
        <end position="104"/>
    </location>
</feature>
<reference evidence="7" key="1">
    <citation type="submission" date="2021-01" db="EMBL/GenBank/DDBJ databases">
        <title>Whole genome shotgun sequence of Cellulomonas chitinilytica NBRC 110799.</title>
        <authorList>
            <person name="Komaki H."/>
            <person name="Tamura T."/>
        </authorList>
    </citation>
    <scope>NUCLEOTIDE SEQUENCE</scope>
    <source>
        <strain evidence="7">NBRC 110799</strain>
    </source>
</reference>
<evidence type="ECO:0000313" key="7">
    <source>
        <dbReference type="EMBL" id="GIG22361.1"/>
    </source>
</evidence>
<dbReference type="AlphaFoldDB" id="A0A919P2S8"/>